<proteinExistence type="predicted"/>
<feature type="transmembrane region" description="Helical" evidence="2">
    <location>
        <begin position="80"/>
        <end position="100"/>
    </location>
</feature>
<reference evidence="3 4" key="1">
    <citation type="submission" date="2017-12" db="EMBL/GenBank/DDBJ databases">
        <title>Comparative genomics of Botrytis spp.</title>
        <authorList>
            <person name="Valero-Jimenez C.A."/>
            <person name="Tapia P."/>
            <person name="Veloso J."/>
            <person name="Silva-Moreno E."/>
            <person name="Staats M."/>
            <person name="Valdes J.H."/>
            <person name="Van Kan J.A.L."/>
        </authorList>
    </citation>
    <scope>NUCLEOTIDE SEQUENCE [LARGE SCALE GENOMIC DNA]</scope>
    <source>
        <strain evidence="3 4">MUCL11595</strain>
    </source>
</reference>
<keyword evidence="4" id="KW-1185">Reference proteome</keyword>
<accession>A0A4Z1IV07</accession>
<protein>
    <submittedName>
        <fullName evidence="3">Uncharacterized protein</fullName>
    </submittedName>
</protein>
<evidence type="ECO:0000313" key="3">
    <source>
        <dbReference type="EMBL" id="TGO63392.1"/>
    </source>
</evidence>
<dbReference type="EMBL" id="PQXN01000013">
    <property type="protein sequence ID" value="TGO63392.1"/>
    <property type="molecule type" value="Genomic_DNA"/>
</dbReference>
<dbReference type="OrthoDB" id="5392605at2759"/>
<gene>
    <name evidence="3" type="ORF">BCON_0013g00380</name>
</gene>
<keyword evidence="2" id="KW-0812">Transmembrane</keyword>
<dbReference type="Proteomes" id="UP000297527">
    <property type="component" value="Unassembled WGS sequence"/>
</dbReference>
<keyword evidence="2" id="KW-0472">Membrane</keyword>
<sequence length="280" mass="31223">MTRLLSRSSLTSSRSTTLLIAFLFLTSNTLSSIFFHQLPDEPFHLAVNYGLYLHFANVMSVFGVIGALRKHSLSILCFSNYLLLDTLLSAIPRLLLLTLLSNSSSILCTPSSTTSLDFSTVTQPPPLSQNAQEISLASYTISTSIPASSHIASFADFVGRTGGDDGWTESGCRRIITLGYITLIAGVMAAMGLQVLGALCVRDYARGLFVNEEMENEEMGNDGEWEREMGDRERERGDVERGEKVKVVEREGFRPLLVLERERGEEFRRMTPIVEEREYF</sequence>
<feature type="region of interest" description="Disordered" evidence="1">
    <location>
        <begin position="219"/>
        <end position="241"/>
    </location>
</feature>
<organism evidence="3 4">
    <name type="scientific">Botryotinia convoluta</name>
    <dbReference type="NCBI Taxonomy" id="54673"/>
    <lineage>
        <taxon>Eukaryota</taxon>
        <taxon>Fungi</taxon>
        <taxon>Dikarya</taxon>
        <taxon>Ascomycota</taxon>
        <taxon>Pezizomycotina</taxon>
        <taxon>Leotiomycetes</taxon>
        <taxon>Helotiales</taxon>
        <taxon>Sclerotiniaceae</taxon>
        <taxon>Botryotinia</taxon>
    </lineage>
</organism>
<comment type="caution">
    <text evidence="3">The sequence shown here is derived from an EMBL/GenBank/DDBJ whole genome shotgun (WGS) entry which is preliminary data.</text>
</comment>
<evidence type="ECO:0000256" key="1">
    <source>
        <dbReference type="SAM" id="MobiDB-lite"/>
    </source>
</evidence>
<evidence type="ECO:0000256" key="2">
    <source>
        <dbReference type="SAM" id="Phobius"/>
    </source>
</evidence>
<name>A0A4Z1IV07_9HELO</name>
<feature type="transmembrane region" description="Helical" evidence="2">
    <location>
        <begin position="47"/>
        <end position="68"/>
    </location>
</feature>
<dbReference type="AlphaFoldDB" id="A0A4Z1IV07"/>
<keyword evidence="2" id="KW-1133">Transmembrane helix</keyword>
<feature type="compositionally biased region" description="Basic and acidic residues" evidence="1">
    <location>
        <begin position="224"/>
        <end position="241"/>
    </location>
</feature>
<evidence type="ECO:0000313" key="4">
    <source>
        <dbReference type="Proteomes" id="UP000297527"/>
    </source>
</evidence>
<feature type="transmembrane region" description="Helical" evidence="2">
    <location>
        <begin position="175"/>
        <end position="201"/>
    </location>
</feature>